<evidence type="ECO:0000256" key="3">
    <source>
        <dbReference type="ARBA" id="ARBA00022679"/>
    </source>
</evidence>
<dbReference type="InterPro" id="IPR005835">
    <property type="entry name" value="NTP_transferase_dom"/>
</dbReference>
<organism evidence="11 12">
    <name type="scientific">Sinorhizobium numidicum</name>
    <dbReference type="NCBI Taxonomy" id="680248"/>
    <lineage>
        <taxon>Bacteria</taxon>
        <taxon>Pseudomonadati</taxon>
        <taxon>Pseudomonadota</taxon>
        <taxon>Alphaproteobacteria</taxon>
        <taxon>Hyphomicrobiales</taxon>
        <taxon>Rhizobiaceae</taxon>
        <taxon>Sinorhizobium/Ensifer group</taxon>
        <taxon>Sinorhizobium</taxon>
    </lineage>
</organism>
<evidence type="ECO:0000313" key="11">
    <source>
        <dbReference type="EMBL" id="WEX81739.1"/>
    </source>
</evidence>
<dbReference type="EC" id="2.7.7.13" evidence="2"/>
<evidence type="ECO:0000259" key="9">
    <source>
        <dbReference type="Pfam" id="PF00483"/>
    </source>
</evidence>
<dbReference type="SUPFAM" id="SSF51182">
    <property type="entry name" value="RmlC-like cupins"/>
    <property type="match status" value="1"/>
</dbReference>
<dbReference type="SUPFAM" id="SSF53448">
    <property type="entry name" value="Nucleotide-diphospho-sugar transferases"/>
    <property type="match status" value="1"/>
</dbReference>
<protein>
    <recommendedName>
        <fullName evidence="2">mannose-1-phosphate guanylyltransferase</fullName>
        <ecNumber evidence="2">2.7.7.13</ecNumber>
    </recommendedName>
</protein>
<dbReference type="CDD" id="cd02509">
    <property type="entry name" value="GDP-M1P_Guanylyltransferase"/>
    <property type="match status" value="1"/>
</dbReference>
<comment type="catalytic activity">
    <reaction evidence="7">
        <text>alpha-D-mannose 1-phosphate + GTP + H(+) = GDP-alpha-D-mannose + diphosphate</text>
        <dbReference type="Rhea" id="RHEA:15229"/>
        <dbReference type="ChEBI" id="CHEBI:15378"/>
        <dbReference type="ChEBI" id="CHEBI:33019"/>
        <dbReference type="ChEBI" id="CHEBI:37565"/>
        <dbReference type="ChEBI" id="CHEBI:57527"/>
        <dbReference type="ChEBI" id="CHEBI:58409"/>
        <dbReference type="EC" id="2.7.7.13"/>
    </reaction>
</comment>
<evidence type="ECO:0000256" key="7">
    <source>
        <dbReference type="ARBA" id="ARBA00047343"/>
    </source>
</evidence>
<comment type="similarity">
    <text evidence="1 8">Belongs to the mannose-6-phosphate isomerase type 2 family.</text>
</comment>
<dbReference type="PANTHER" id="PTHR46390:SF1">
    <property type="entry name" value="MANNOSE-1-PHOSPHATE GUANYLYLTRANSFERASE"/>
    <property type="match status" value="1"/>
</dbReference>
<keyword evidence="4 11" id="KW-0548">Nucleotidyltransferase</keyword>
<evidence type="ECO:0000313" key="12">
    <source>
        <dbReference type="Proteomes" id="UP001235547"/>
    </source>
</evidence>
<dbReference type="CDD" id="cd02213">
    <property type="entry name" value="cupin_PMI_typeII_C"/>
    <property type="match status" value="1"/>
</dbReference>
<dbReference type="InterPro" id="IPR006375">
    <property type="entry name" value="Man1P_GuaTrfase/Man6P_Isoase"/>
</dbReference>
<accession>A0ABY8CSW7</accession>
<evidence type="ECO:0000256" key="2">
    <source>
        <dbReference type="ARBA" id="ARBA00012387"/>
    </source>
</evidence>
<evidence type="ECO:0000256" key="4">
    <source>
        <dbReference type="ARBA" id="ARBA00022695"/>
    </source>
</evidence>
<evidence type="ECO:0000259" key="10">
    <source>
        <dbReference type="Pfam" id="PF01050"/>
    </source>
</evidence>
<dbReference type="Gene3D" id="3.90.550.10">
    <property type="entry name" value="Spore Coat Polysaccharide Biosynthesis Protein SpsA, Chain A"/>
    <property type="match status" value="1"/>
</dbReference>
<dbReference type="Pfam" id="PF01050">
    <property type="entry name" value="MannoseP_isomer"/>
    <property type="match status" value="1"/>
</dbReference>
<dbReference type="InterPro" id="IPR051161">
    <property type="entry name" value="Mannose-6P_isomerase_type2"/>
</dbReference>
<dbReference type="InterPro" id="IPR029044">
    <property type="entry name" value="Nucleotide-diphossugar_trans"/>
</dbReference>
<dbReference type="GO" id="GO:0004475">
    <property type="term" value="F:mannose-1-phosphate guanylyltransferase (GTP) activity"/>
    <property type="evidence" value="ECO:0007669"/>
    <property type="project" value="UniProtKB-EC"/>
</dbReference>
<proteinExistence type="inferred from homology"/>
<dbReference type="InterPro" id="IPR011051">
    <property type="entry name" value="RmlC_Cupin_sf"/>
</dbReference>
<dbReference type="Gene3D" id="2.60.120.10">
    <property type="entry name" value="Jelly Rolls"/>
    <property type="match status" value="1"/>
</dbReference>
<dbReference type="PANTHER" id="PTHR46390">
    <property type="entry name" value="MANNOSE-1-PHOSPHATE GUANYLYLTRANSFERASE"/>
    <property type="match status" value="1"/>
</dbReference>
<evidence type="ECO:0000256" key="1">
    <source>
        <dbReference type="ARBA" id="ARBA00006115"/>
    </source>
</evidence>
<keyword evidence="11" id="KW-0413">Isomerase</keyword>
<gene>
    <name evidence="11" type="ORF">PYH38_000257</name>
</gene>
<dbReference type="Pfam" id="PF00483">
    <property type="entry name" value="NTP_transferase"/>
    <property type="match status" value="1"/>
</dbReference>
<dbReference type="RefSeq" id="WP_280732494.1">
    <property type="nucleotide sequence ID" value="NZ_CP120367.1"/>
</dbReference>
<name>A0ABY8CSW7_9HYPH</name>
<dbReference type="InterPro" id="IPR049577">
    <property type="entry name" value="GMPP_N"/>
</dbReference>
<dbReference type="GO" id="GO:0004476">
    <property type="term" value="F:mannose-6-phosphate isomerase activity"/>
    <property type="evidence" value="ECO:0007669"/>
    <property type="project" value="UniProtKB-EC"/>
</dbReference>
<dbReference type="EMBL" id="CP120370">
    <property type="protein sequence ID" value="WEX81739.1"/>
    <property type="molecule type" value="Genomic_DNA"/>
</dbReference>
<feature type="domain" description="Mannose-6-phosphate isomerase type II C-terminal" evidence="10">
    <location>
        <begin position="358"/>
        <end position="470"/>
    </location>
</feature>
<dbReference type="Proteomes" id="UP001235547">
    <property type="component" value="Chromosome 2"/>
</dbReference>
<feature type="domain" description="Nucleotidyl transferase" evidence="9">
    <location>
        <begin position="7"/>
        <end position="289"/>
    </location>
</feature>
<dbReference type="NCBIfam" id="TIGR01479">
    <property type="entry name" value="GMP_PMI"/>
    <property type="match status" value="1"/>
</dbReference>
<keyword evidence="3 11" id="KW-0808">Transferase</keyword>
<dbReference type="InterPro" id="IPR014710">
    <property type="entry name" value="RmlC-like_jellyroll"/>
</dbReference>
<reference evidence="11 12" key="1">
    <citation type="submission" date="2023-03" db="EMBL/GenBank/DDBJ databases">
        <authorList>
            <person name="Kaur S."/>
            <person name="Espinosa-Saiz D."/>
            <person name="Velazquez E."/>
            <person name="Menendez E."/>
            <person name="diCenzo G.C."/>
        </authorList>
    </citation>
    <scope>NUCLEOTIDE SEQUENCE [LARGE SCALE GENOMIC DNA]</scope>
    <source>
        <strain evidence="11 12">LMG 27395</strain>
    </source>
</reference>
<dbReference type="InterPro" id="IPR001538">
    <property type="entry name" value="Man6P_isomerase-2_C"/>
</dbReference>
<evidence type="ECO:0000256" key="5">
    <source>
        <dbReference type="ARBA" id="ARBA00022741"/>
    </source>
</evidence>
<sequence length="476" mass="51747">MPGKIVPVIMAGGKGTRLWPLSRSASPKQFIQLIGDRTLFQKTLLRISNSDIYEAAVVVTNEEFRFLAAEQARKIGVGLSTIVLEPMARNTAAAVAAAAAVASHLFGEECIIHVLASDHEITVDQSYLEANSIARVEAANGKLVTFGITPTEPATGYGYIEVGAALSSGAYSVRRFVEKPAFQRALEMLSTGGFYWNSGMFMFSISTLLNELAEHAPEVLKATNLAVSKAVSDLDFVRLDGDAFGKCPDISIDYAIMEKTSRAVVVPSVFEWSDLGSWDSVWKASTHDKNDNVASANTTLTNTKSSLIMTHGAHLAVHGLEGVAVIASEDAVYVGRLRDSQDVGKVVRILASMPATAKLTETHPTTYRPWGGCTTVLNGDRFQVRRIFVTQGKRLSLQRHHHHSEHWIVVKGTAEVTVGENVQLLRENESVCIPLGEAHRLANPGRTVLEVIEIQTGSYLGEDDIIRISDEFGRSE</sequence>
<keyword evidence="6" id="KW-0342">GTP-binding</keyword>
<evidence type="ECO:0000256" key="6">
    <source>
        <dbReference type="ARBA" id="ARBA00023134"/>
    </source>
</evidence>
<evidence type="ECO:0000256" key="8">
    <source>
        <dbReference type="RuleBase" id="RU004190"/>
    </source>
</evidence>
<keyword evidence="5" id="KW-0547">Nucleotide-binding</keyword>
<keyword evidence="12" id="KW-1185">Reference proteome</keyword>